<dbReference type="InterPro" id="IPR025887">
    <property type="entry name" value="Glyco_hydro_31_N_dom"/>
</dbReference>
<dbReference type="PANTHER" id="PTHR22762:SF166">
    <property type="entry name" value="ALPHA-GLUCOSIDASE"/>
    <property type="match status" value="1"/>
</dbReference>
<dbReference type="SUPFAM" id="SSF51445">
    <property type="entry name" value="(Trans)glycosidases"/>
    <property type="match status" value="1"/>
</dbReference>
<keyword evidence="3 4" id="KW-0326">Glycosidase</keyword>
<name>A0A3S8RT64_9BACL</name>
<dbReference type="GO" id="GO:0004553">
    <property type="term" value="F:hydrolase activity, hydrolyzing O-glycosyl compounds"/>
    <property type="evidence" value="ECO:0007669"/>
    <property type="project" value="InterPro"/>
</dbReference>
<dbReference type="Gene3D" id="2.60.40.1180">
    <property type="entry name" value="Golgi alpha-mannosidase II"/>
    <property type="match status" value="2"/>
</dbReference>
<dbReference type="KEGG" id="plen:EIM92_07845"/>
<dbReference type="Pfam" id="PF13802">
    <property type="entry name" value="Gal_mutarotas_2"/>
    <property type="match status" value="1"/>
</dbReference>
<dbReference type="PANTHER" id="PTHR22762">
    <property type="entry name" value="ALPHA-GLUCOSIDASE"/>
    <property type="match status" value="1"/>
</dbReference>
<dbReference type="Proteomes" id="UP000273145">
    <property type="component" value="Chromosome"/>
</dbReference>
<evidence type="ECO:0000256" key="1">
    <source>
        <dbReference type="ARBA" id="ARBA00007806"/>
    </source>
</evidence>
<evidence type="ECO:0000259" key="6">
    <source>
        <dbReference type="Pfam" id="PF13802"/>
    </source>
</evidence>
<feature type="domain" description="Glycoside hydrolase family 31 TIM barrel" evidence="5">
    <location>
        <begin position="259"/>
        <end position="585"/>
    </location>
</feature>
<dbReference type="CDD" id="cd14752">
    <property type="entry name" value="GH31_N"/>
    <property type="match status" value="1"/>
</dbReference>
<keyword evidence="9" id="KW-1185">Reference proteome</keyword>
<dbReference type="Pfam" id="PF01055">
    <property type="entry name" value="Glyco_hydro_31_2nd"/>
    <property type="match status" value="1"/>
</dbReference>
<dbReference type="CDD" id="cd06604">
    <property type="entry name" value="GH31_glucosidase_II_MalA"/>
    <property type="match status" value="1"/>
</dbReference>
<dbReference type="InterPro" id="IPR013780">
    <property type="entry name" value="Glyco_hydro_b"/>
</dbReference>
<accession>A0A3S8RT64</accession>
<protein>
    <submittedName>
        <fullName evidence="8">DUF4968 domain-containing protein</fullName>
    </submittedName>
</protein>
<dbReference type="Gene3D" id="3.20.20.80">
    <property type="entry name" value="Glycosidases"/>
    <property type="match status" value="1"/>
</dbReference>
<dbReference type="PROSITE" id="PS00129">
    <property type="entry name" value="GLYCOSYL_HYDROL_F31_1"/>
    <property type="match status" value="1"/>
</dbReference>
<dbReference type="RefSeq" id="WP_125082183.1">
    <property type="nucleotide sequence ID" value="NZ_CP034248.1"/>
</dbReference>
<dbReference type="Gene3D" id="2.60.40.1760">
    <property type="entry name" value="glycosyl hydrolase (family 31)"/>
    <property type="match status" value="1"/>
</dbReference>
<sequence length="837" mass="95298">MKTSETIHPDKVELKSIASVVSDAGSMLLGSISSYREVQGAYLFQGGNASIMIQPVNEQIIRIKLLLDHQMDLRSTIAIQQEAYRSVNVSLEETLEAYRLVLPELTAVVHKNDGRLDFFNAAGELISSEIETFRAARGEFGSRRRMEPGTHIYGLGENTGFLDKNGESYELWNSDVYDPHVPDIGSLYVSIPLLIHFRYDRPVYGIFLDNPGRTSFDMRSDHEAYTFKVNTGTLDYYFIHGPELKDVVSRYSELTGRIELPPAWAIGYHQSRYSYMSQEEVMELARTFRDKRIPCDVIYLDIHYMDEYRVFTFDPTRFPNPRKMIQELREMGIRIVPIVDPGVKRDPNYLPYREGVQRGYFCRKLEGELFIGDVWPGASAFPDFTEEEVRSWWGDQHSYYTELGIAGIWNDMNEPSVFNSPSKTMDLDVVHGNDGDAKTHRELHNLYGMLMSMATQQGLKRNLQGERPFVVTRAGYAGVQKYAATWTGDNRSYWEHLAMSIPMVLNLGLSGQPFAGPDIGGFSHDATPELLARWTQAGAFFPFCRNHSVLESVYQEPWAFGPEIEEICRKYIRLRYRFLPYLYTLFYEAYKTGLPVMRPLILEYPHDRNVYNLCDQFMVGSSLLVAPILRPGTESRAVYLPEGEWINYWSGERLTGGRHILALAPLEVMPIYVKAGAIIPELAEAEQHWKPTLDEKAEIALSVYASAHRSESSGQWYADDARTYAYESGSYNLLTVKVKSGEDMLSLQLKYEVEGLPTAKRGAASGVAEQSQSAARETLALNVKLMKFVPRDIFVNNSSDQVKLTEVGGEWKYDSETQELRLQVPHTLIDKKIIVKG</sequence>
<dbReference type="OrthoDB" id="176168at2"/>
<dbReference type="GO" id="GO:0030246">
    <property type="term" value="F:carbohydrate binding"/>
    <property type="evidence" value="ECO:0007669"/>
    <property type="project" value="InterPro"/>
</dbReference>
<evidence type="ECO:0000313" key="8">
    <source>
        <dbReference type="EMBL" id="AZK46114.1"/>
    </source>
</evidence>
<feature type="domain" description="Glycoside hydrolase family 31 N-terminal" evidence="6">
    <location>
        <begin position="51"/>
        <end position="217"/>
    </location>
</feature>
<proteinExistence type="inferred from homology"/>
<feature type="domain" description="Glycosyl hydrolase family 31 C-terminal" evidence="7">
    <location>
        <begin position="593"/>
        <end position="679"/>
    </location>
</feature>
<evidence type="ECO:0000259" key="5">
    <source>
        <dbReference type="Pfam" id="PF01055"/>
    </source>
</evidence>
<evidence type="ECO:0000256" key="3">
    <source>
        <dbReference type="ARBA" id="ARBA00023295"/>
    </source>
</evidence>
<organism evidence="8 9">
    <name type="scientific">Paenibacillus lentus</name>
    <dbReference type="NCBI Taxonomy" id="1338368"/>
    <lineage>
        <taxon>Bacteria</taxon>
        <taxon>Bacillati</taxon>
        <taxon>Bacillota</taxon>
        <taxon>Bacilli</taxon>
        <taxon>Bacillales</taxon>
        <taxon>Paenibacillaceae</taxon>
        <taxon>Paenibacillus</taxon>
    </lineage>
</organism>
<evidence type="ECO:0000259" key="7">
    <source>
        <dbReference type="Pfam" id="PF21365"/>
    </source>
</evidence>
<evidence type="ECO:0000313" key="9">
    <source>
        <dbReference type="Proteomes" id="UP000273145"/>
    </source>
</evidence>
<keyword evidence="2 4" id="KW-0378">Hydrolase</keyword>
<dbReference type="GO" id="GO:0005975">
    <property type="term" value="P:carbohydrate metabolic process"/>
    <property type="evidence" value="ECO:0007669"/>
    <property type="project" value="InterPro"/>
</dbReference>
<dbReference type="SUPFAM" id="SSF51011">
    <property type="entry name" value="Glycosyl hydrolase domain"/>
    <property type="match status" value="1"/>
</dbReference>
<dbReference type="InterPro" id="IPR017853">
    <property type="entry name" value="GH"/>
</dbReference>
<dbReference type="Pfam" id="PF21365">
    <property type="entry name" value="Glyco_hydro_31_3rd"/>
    <property type="match status" value="1"/>
</dbReference>
<comment type="similarity">
    <text evidence="1 4">Belongs to the glycosyl hydrolase 31 family.</text>
</comment>
<reference evidence="8 9" key="1">
    <citation type="submission" date="2018-11" db="EMBL/GenBank/DDBJ databases">
        <title>Genome sequencing of Paenibacillus lentus DSM25539(T).</title>
        <authorList>
            <person name="Kook J.-K."/>
            <person name="Park S.-N."/>
            <person name="Lim Y.K."/>
        </authorList>
    </citation>
    <scope>NUCLEOTIDE SEQUENCE [LARGE SCALE GENOMIC DNA]</scope>
    <source>
        <strain evidence="8 9">DSM 25539</strain>
    </source>
</reference>
<dbReference type="EMBL" id="CP034248">
    <property type="protein sequence ID" value="AZK46114.1"/>
    <property type="molecule type" value="Genomic_DNA"/>
</dbReference>
<evidence type="ECO:0000256" key="2">
    <source>
        <dbReference type="ARBA" id="ARBA00022801"/>
    </source>
</evidence>
<dbReference type="InterPro" id="IPR048395">
    <property type="entry name" value="Glyco_hydro_31_C"/>
</dbReference>
<gene>
    <name evidence="8" type="ORF">EIM92_07845</name>
</gene>
<evidence type="ECO:0000256" key="4">
    <source>
        <dbReference type="RuleBase" id="RU361185"/>
    </source>
</evidence>
<dbReference type="AlphaFoldDB" id="A0A3S8RT64"/>
<dbReference type="InterPro" id="IPR030458">
    <property type="entry name" value="Glyco_hydro_31_AS"/>
</dbReference>
<dbReference type="InterPro" id="IPR011013">
    <property type="entry name" value="Gal_mutarotase_sf_dom"/>
</dbReference>
<dbReference type="SUPFAM" id="SSF74650">
    <property type="entry name" value="Galactose mutarotase-like"/>
    <property type="match status" value="1"/>
</dbReference>
<dbReference type="InterPro" id="IPR000322">
    <property type="entry name" value="Glyco_hydro_31_TIM"/>
</dbReference>